<evidence type="ECO:0000313" key="4">
    <source>
        <dbReference type="Proteomes" id="UP001291999"/>
    </source>
</evidence>
<sequence length="214" mass="23291">MTTRDLLGAALRRWYVMVAGAVLSLGFVYVTTHQPPVYWTQLNVLLLGPKNPEFPNYLEDPRYTLYPMVGVVVDDVNGGEAAMATASTDTNMVGQGLTDGVQVRVPNLGTQWRRDLTANHLDVQVAASTPDEVSRRADATVQRVAAALRERQDELGIVPGMRVTSVAATDDPTIYQVGGSRLRSAAASGMSGAAMTVVLVYWLERRRSRKPSTD</sequence>
<feature type="transmembrane region" description="Helical" evidence="1">
    <location>
        <begin position="12"/>
        <end position="30"/>
    </location>
</feature>
<dbReference type="RefSeq" id="WP_172266210.1">
    <property type="nucleotide sequence ID" value="NZ_CP141058.1"/>
</dbReference>
<evidence type="ECO:0000313" key="3">
    <source>
        <dbReference type="EMBL" id="MDZ5660550.1"/>
    </source>
</evidence>
<keyword evidence="4" id="KW-1185">Reference proteome</keyword>
<name>A0ABU5K7X7_9ACTN</name>
<protein>
    <submittedName>
        <fullName evidence="3">FeoA family protein</fullName>
    </submittedName>
</protein>
<accession>A0ABU5K7X7</accession>
<keyword evidence="1" id="KW-1133">Transmembrane helix</keyword>
<evidence type="ECO:0000256" key="1">
    <source>
        <dbReference type="SAM" id="Phobius"/>
    </source>
</evidence>
<dbReference type="EMBL" id="JAXQPW010000001">
    <property type="protein sequence ID" value="MDZ5660550.1"/>
    <property type="molecule type" value="Genomic_DNA"/>
</dbReference>
<proteinExistence type="predicted"/>
<dbReference type="Proteomes" id="UP001291999">
    <property type="component" value="Unassembled WGS sequence"/>
</dbReference>
<keyword evidence="1" id="KW-0472">Membrane</keyword>
<feature type="transmembrane region" description="Helical" evidence="1">
    <location>
        <begin position="185"/>
        <end position="203"/>
    </location>
</feature>
<dbReference type="Pfam" id="PF04023">
    <property type="entry name" value="FeoA"/>
    <property type="match status" value="1"/>
</dbReference>
<comment type="caution">
    <text evidence="3">The sequence shown here is derived from an EMBL/GenBank/DDBJ whole genome shotgun (WGS) entry which is preliminary data.</text>
</comment>
<dbReference type="InterPro" id="IPR007167">
    <property type="entry name" value="Fe-transptr_FeoA-like"/>
</dbReference>
<organism evidence="3 4">
    <name type="scientific">Nocardioides renjunii</name>
    <dbReference type="NCBI Taxonomy" id="3095075"/>
    <lineage>
        <taxon>Bacteria</taxon>
        <taxon>Bacillati</taxon>
        <taxon>Actinomycetota</taxon>
        <taxon>Actinomycetes</taxon>
        <taxon>Propionibacteriales</taxon>
        <taxon>Nocardioidaceae</taxon>
        <taxon>Nocardioides</taxon>
    </lineage>
</organism>
<keyword evidence="1" id="KW-0812">Transmembrane</keyword>
<reference evidence="3 4" key="1">
    <citation type="submission" date="2023-11" db="EMBL/GenBank/DDBJ databases">
        <title>Novel species in genus Nocardioides.</title>
        <authorList>
            <person name="Zhou H."/>
        </authorList>
    </citation>
    <scope>NUCLEOTIDE SEQUENCE [LARGE SCALE GENOMIC DNA]</scope>
    <source>
        <strain evidence="3 4">S-58</strain>
    </source>
</reference>
<feature type="domain" description="Ferrous iron transporter FeoA-like" evidence="2">
    <location>
        <begin position="138"/>
        <end position="187"/>
    </location>
</feature>
<evidence type="ECO:0000259" key="2">
    <source>
        <dbReference type="Pfam" id="PF04023"/>
    </source>
</evidence>
<gene>
    <name evidence="3" type="ORF">SFC79_02135</name>
</gene>